<organism evidence="3 4">
    <name type="scientific">Allonocardiopsis opalescens</name>
    <dbReference type="NCBI Taxonomy" id="1144618"/>
    <lineage>
        <taxon>Bacteria</taxon>
        <taxon>Bacillati</taxon>
        <taxon>Actinomycetota</taxon>
        <taxon>Actinomycetes</taxon>
        <taxon>Streptosporangiales</taxon>
        <taxon>Allonocardiopsis</taxon>
    </lineage>
</organism>
<proteinExistence type="predicted"/>
<evidence type="ECO:0000313" key="4">
    <source>
        <dbReference type="Proteomes" id="UP000237846"/>
    </source>
</evidence>
<dbReference type="InterPro" id="IPR002762">
    <property type="entry name" value="CbiX-like"/>
</dbReference>
<dbReference type="SUPFAM" id="SSF53800">
    <property type="entry name" value="Chelatase"/>
    <property type="match status" value="1"/>
</dbReference>
<reference evidence="3 4" key="1">
    <citation type="submission" date="2018-03" db="EMBL/GenBank/DDBJ databases">
        <title>Genomic Encyclopedia of Archaeal and Bacterial Type Strains, Phase II (KMG-II): from individual species to whole genera.</title>
        <authorList>
            <person name="Goeker M."/>
        </authorList>
    </citation>
    <scope>NUCLEOTIDE SEQUENCE [LARGE SCALE GENOMIC DNA]</scope>
    <source>
        <strain evidence="3 4">DSM 45601</strain>
    </source>
</reference>
<keyword evidence="4" id="KW-1185">Reference proteome</keyword>
<dbReference type="CDD" id="cd03414">
    <property type="entry name" value="CbiX_SirB_C"/>
    <property type="match status" value="1"/>
</dbReference>
<dbReference type="PANTHER" id="PTHR33542:SF5">
    <property type="entry name" value="FERROCHELATASE CHE1"/>
    <property type="match status" value="1"/>
</dbReference>
<dbReference type="PANTHER" id="PTHR33542">
    <property type="entry name" value="SIROHYDROCHLORIN FERROCHELATASE, CHLOROPLASTIC"/>
    <property type="match status" value="1"/>
</dbReference>
<evidence type="ECO:0000313" key="3">
    <source>
        <dbReference type="EMBL" id="PRX96251.1"/>
    </source>
</evidence>
<dbReference type="Proteomes" id="UP000237846">
    <property type="component" value="Unassembled WGS sequence"/>
</dbReference>
<dbReference type="InterPro" id="IPR050963">
    <property type="entry name" value="Sirohydro_Cobaltochel/CbiX"/>
</dbReference>
<evidence type="ECO:0000256" key="1">
    <source>
        <dbReference type="ARBA" id="ARBA00022723"/>
    </source>
</evidence>
<name>A0A2T0PXJ0_9ACTN</name>
<keyword evidence="2" id="KW-0456">Lyase</keyword>
<accession>A0A2T0PXJ0</accession>
<keyword evidence="1" id="KW-0479">Metal-binding</keyword>
<dbReference type="CDD" id="cd03416">
    <property type="entry name" value="CbiX_SirB_N"/>
    <property type="match status" value="1"/>
</dbReference>
<dbReference type="EMBL" id="PVZC01000008">
    <property type="protein sequence ID" value="PRX96251.1"/>
    <property type="molecule type" value="Genomic_DNA"/>
</dbReference>
<dbReference type="GO" id="GO:0016829">
    <property type="term" value="F:lyase activity"/>
    <property type="evidence" value="ECO:0007669"/>
    <property type="project" value="UniProtKB-KW"/>
</dbReference>
<protein>
    <submittedName>
        <fullName evidence="3">Sirohydrochlorin ferrochelatase</fullName>
    </submittedName>
</protein>
<sequence>MKPTLVLVAHGTRDPAGVALLADLAEAVAARSRLRVRLAFADVLGPSVAQTLSTTVGPAIVVPAFLSSGYHVRTDIPAQLLLGRRPRTPVTEPFGPDPRLAAVLAQRLGEAGRRPGDAIVLAAAGSSDPDARAEVHTVAGLLRDRLGGPGAGPITVAYAATAEPAVDDAVAALRAAGHRRVAVASWLLAPGLFQRRLHASGADAVASPLGLHPFVVDILLERYQAELSRLRADRTSPAVP</sequence>
<evidence type="ECO:0000256" key="2">
    <source>
        <dbReference type="ARBA" id="ARBA00023239"/>
    </source>
</evidence>
<dbReference type="Gene3D" id="3.40.50.1400">
    <property type="match status" value="2"/>
</dbReference>
<dbReference type="Pfam" id="PF01903">
    <property type="entry name" value="CbiX"/>
    <property type="match status" value="2"/>
</dbReference>
<dbReference type="GO" id="GO:0046872">
    <property type="term" value="F:metal ion binding"/>
    <property type="evidence" value="ECO:0007669"/>
    <property type="project" value="UniProtKB-KW"/>
</dbReference>
<dbReference type="AlphaFoldDB" id="A0A2T0PXJ0"/>
<dbReference type="RefSeq" id="WP_106251030.1">
    <property type="nucleotide sequence ID" value="NZ_PVZC01000008.1"/>
</dbReference>
<comment type="caution">
    <text evidence="3">The sequence shown here is derived from an EMBL/GenBank/DDBJ whole genome shotgun (WGS) entry which is preliminary data.</text>
</comment>
<dbReference type="OrthoDB" id="7345302at2"/>
<gene>
    <name evidence="3" type="ORF">CLV72_108258</name>
</gene>